<protein>
    <recommendedName>
        <fullName evidence="4">Secretion system C-terminal sorting domain-containing protein</fullName>
    </recommendedName>
</protein>
<name>K1L5U9_CECL9</name>
<organism evidence="2 3">
    <name type="scientific">Cecembia lonarensis (strain CCUG 58316 / KCTC 22772 / LW9)</name>
    <dbReference type="NCBI Taxonomy" id="1225176"/>
    <lineage>
        <taxon>Bacteria</taxon>
        <taxon>Pseudomonadati</taxon>
        <taxon>Bacteroidota</taxon>
        <taxon>Cytophagia</taxon>
        <taxon>Cytophagales</taxon>
        <taxon>Cyclobacteriaceae</taxon>
        <taxon>Cecembia</taxon>
    </lineage>
</organism>
<accession>K1L5U9</accession>
<evidence type="ECO:0008006" key="4">
    <source>
        <dbReference type="Google" id="ProtNLM"/>
    </source>
</evidence>
<evidence type="ECO:0000313" key="3">
    <source>
        <dbReference type="Proteomes" id="UP000004478"/>
    </source>
</evidence>
<evidence type="ECO:0000313" key="2">
    <source>
        <dbReference type="EMBL" id="EKB47457.1"/>
    </source>
</evidence>
<feature type="chain" id="PRO_5003847246" description="Secretion system C-terminal sorting domain-containing protein" evidence="1">
    <location>
        <begin position="21"/>
        <end position="195"/>
    </location>
</feature>
<keyword evidence="3" id="KW-1185">Reference proteome</keyword>
<dbReference type="OrthoDB" id="1492409at2"/>
<dbReference type="RefSeq" id="WP_009186965.1">
    <property type="nucleotide sequence ID" value="NZ_AMGM01000127.1"/>
</dbReference>
<dbReference type="EMBL" id="AMGM01000127">
    <property type="protein sequence ID" value="EKB47457.1"/>
    <property type="molecule type" value="Genomic_DNA"/>
</dbReference>
<sequence>MKTLLATALLIGLGLGSVQASDENISFSDMTMVKAQDQRLRVVLQEGIGKVRVSILDANGKYLHQSRLNADRNLIVPFDLSQLPVGEYQVKIKQRGGDEQKVIHHVVTEAKKPEFKPLVAFSRKIDDRAFELTVVGLKEPGVRVQIADVFGRQIFDYTVDHPEAFTKVYRMKNKNVEGVSVRLTDALGRTKSFVL</sequence>
<dbReference type="Proteomes" id="UP000004478">
    <property type="component" value="Unassembled WGS sequence"/>
</dbReference>
<evidence type="ECO:0000256" key="1">
    <source>
        <dbReference type="SAM" id="SignalP"/>
    </source>
</evidence>
<dbReference type="AlphaFoldDB" id="K1L5U9"/>
<gene>
    <name evidence="2" type="ORF">B879_03945</name>
</gene>
<reference evidence="2 3" key="1">
    <citation type="journal article" date="2012" name="J. Bacteriol.">
        <title>Draft Genome Sequence of Cecembia lonarensis Strain LW9T, Isolated from Lonar Lake, a Haloalkaline Lake in India.</title>
        <authorList>
            <person name="Shivaji S."/>
            <person name="Ara S."/>
            <person name="Singh A."/>
            <person name="Pinnaka A.K."/>
        </authorList>
    </citation>
    <scope>NUCLEOTIDE SEQUENCE [LARGE SCALE GENOMIC DNA]</scope>
    <source>
        <strain evidence="2 3">LW9</strain>
    </source>
</reference>
<proteinExistence type="predicted"/>
<feature type="signal peptide" evidence="1">
    <location>
        <begin position="1"/>
        <end position="20"/>
    </location>
</feature>
<comment type="caution">
    <text evidence="2">The sequence shown here is derived from an EMBL/GenBank/DDBJ whole genome shotgun (WGS) entry which is preliminary data.</text>
</comment>
<keyword evidence="1" id="KW-0732">Signal</keyword>